<name>A0A1Q9ABW4_9HYPH</name>
<keyword evidence="15" id="KW-0282">Flagellum</keyword>
<dbReference type="EMBL" id="JACIED010000007">
    <property type="protein sequence ID" value="MBB4010239.1"/>
    <property type="molecule type" value="Genomic_DNA"/>
</dbReference>
<organism evidence="15 16">
    <name type="scientific">Allorhizobium taibaishanense</name>
    <dbReference type="NCBI Taxonomy" id="887144"/>
    <lineage>
        <taxon>Bacteria</taxon>
        <taxon>Pseudomonadati</taxon>
        <taxon>Pseudomonadota</taxon>
        <taxon>Alphaproteobacteria</taxon>
        <taxon>Hyphomicrobiales</taxon>
        <taxon>Rhizobiaceae</taxon>
        <taxon>Rhizobium/Agrobacterium group</taxon>
        <taxon>Allorhizobium</taxon>
    </lineage>
</organism>
<evidence type="ECO:0000259" key="13">
    <source>
        <dbReference type="Pfam" id="PF14842"/>
    </source>
</evidence>
<evidence type="ECO:0000256" key="6">
    <source>
        <dbReference type="ARBA" id="ARBA00022500"/>
    </source>
</evidence>
<evidence type="ECO:0000256" key="2">
    <source>
        <dbReference type="ARBA" id="ARBA00004413"/>
    </source>
</evidence>
<reference evidence="14 17" key="2">
    <citation type="submission" date="2020-08" db="EMBL/GenBank/DDBJ databases">
        <title>Genomic Encyclopedia of Type Strains, Phase IV (KMG-IV): sequencing the most valuable type-strain genomes for metagenomic binning, comparative biology and taxonomic classification.</title>
        <authorList>
            <person name="Goeker M."/>
        </authorList>
    </citation>
    <scope>NUCLEOTIDE SEQUENCE [LARGE SCALE GENOMIC DNA]</scope>
    <source>
        <strain evidence="14 17">DSM 100021</strain>
    </source>
</reference>
<evidence type="ECO:0000256" key="8">
    <source>
        <dbReference type="ARBA" id="ARBA00023136"/>
    </source>
</evidence>
<evidence type="ECO:0000259" key="11">
    <source>
        <dbReference type="Pfam" id="PF01706"/>
    </source>
</evidence>
<dbReference type="Pfam" id="PF14842">
    <property type="entry name" value="FliG_N"/>
    <property type="match status" value="1"/>
</dbReference>
<keyword evidence="9" id="KW-0975">Bacterial flagellum</keyword>
<dbReference type="RefSeq" id="WP_075612497.1">
    <property type="nucleotide sequence ID" value="NZ_JACIED010000007.1"/>
</dbReference>
<dbReference type="SUPFAM" id="SSF48029">
    <property type="entry name" value="FliG"/>
    <property type="match status" value="2"/>
</dbReference>
<comment type="function">
    <text evidence="10">FliG is one of three proteins (FliG, FliN, FliM) that forms the rotor-mounted switch complex (C ring), located at the base of the basal body. This complex interacts with the CheY and CheZ chemotaxis proteins, in addition to contacting components of the motor that determine the direction of flagellar rotation.</text>
</comment>
<dbReference type="InterPro" id="IPR011002">
    <property type="entry name" value="FliG_a-hlx"/>
</dbReference>
<keyword evidence="7" id="KW-0283">Flagellar rotation</keyword>
<sequence>MMDFDDFGGAVAGRPLSQADKAAAVLLAMGKGVAGKLLKYFTQAELQMIINSAQTLRTIPPDELAELVSEFEDLFTEGAGLMDNAKAIEEILEEGLTPEEVDGLLGRRTAFQAFETSIWDRLQDADPDFIAQFLLREHPQTVAYILSMLPSSFGAKVLIKLPDSRRADIMNRTVNLKNVSPQAAQIIENRVVELISEIDAERNSVGTAKVAELMNELEKPQVDTLLESLESISKEAATKVRPKIFLFEDLLVMPQRSRVMLLNDISGDILTMALRGASSEIRESVLSAISPRSRRMIESDLQAGTVGINPREIAIARRAVAQEAIRLANAGQIQLKDPDADKGGEGGKDTAAA</sequence>
<dbReference type="PANTHER" id="PTHR30534:SF0">
    <property type="entry name" value="FLAGELLAR MOTOR SWITCH PROTEIN FLIG"/>
    <property type="match status" value="1"/>
</dbReference>
<dbReference type="Proteomes" id="UP000185598">
    <property type="component" value="Unassembled WGS sequence"/>
</dbReference>
<dbReference type="GO" id="GO:0071973">
    <property type="term" value="P:bacterial-type flagellum-dependent cell motility"/>
    <property type="evidence" value="ECO:0007669"/>
    <property type="project" value="InterPro"/>
</dbReference>
<evidence type="ECO:0000313" key="14">
    <source>
        <dbReference type="EMBL" id="MBB4010239.1"/>
    </source>
</evidence>
<dbReference type="STRING" id="887144.BJF91_02165"/>
<dbReference type="Gene3D" id="1.10.220.30">
    <property type="match status" value="3"/>
</dbReference>
<feature type="domain" description="Flagellar motor switch protein FliG C-terminal" evidence="11">
    <location>
        <begin position="227"/>
        <end position="335"/>
    </location>
</feature>
<dbReference type="Pfam" id="PF14841">
    <property type="entry name" value="FliG_M"/>
    <property type="match status" value="1"/>
</dbReference>
<dbReference type="OrthoDB" id="9780302at2"/>
<comment type="similarity">
    <text evidence="3">Belongs to the FliG family.</text>
</comment>
<proteinExistence type="inferred from homology"/>
<dbReference type="Proteomes" id="UP000544107">
    <property type="component" value="Unassembled WGS sequence"/>
</dbReference>
<evidence type="ECO:0000313" key="17">
    <source>
        <dbReference type="Proteomes" id="UP000544107"/>
    </source>
</evidence>
<dbReference type="InterPro" id="IPR000090">
    <property type="entry name" value="Flg_Motor_Flig"/>
</dbReference>
<gene>
    <name evidence="15" type="ORF">BJF91_02165</name>
    <name evidence="14" type="ORF">GGQ71_004537</name>
</gene>
<feature type="domain" description="Flagellar motor switch protein FliG middle" evidence="12">
    <location>
        <begin position="127"/>
        <end position="200"/>
    </location>
</feature>
<evidence type="ECO:0000256" key="4">
    <source>
        <dbReference type="ARBA" id="ARBA00021870"/>
    </source>
</evidence>
<dbReference type="InterPro" id="IPR028263">
    <property type="entry name" value="FliG_N"/>
</dbReference>
<protein>
    <recommendedName>
        <fullName evidence="4">Flagellar motor switch protein FliG</fullName>
    </recommendedName>
</protein>
<evidence type="ECO:0000256" key="9">
    <source>
        <dbReference type="ARBA" id="ARBA00023143"/>
    </source>
</evidence>
<feature type="domain" description="Flagellar motor switch protein FliG N-terminal" evidence="13">
    <location>
        <begin position="16"/>
        <end position="109"/>
    </location>
</feature>
<evidence type="ECO:0000256" key="7">
    <source>
        <dbReference type="ARBA" id="ARBA00022779"/>
    </source>
</evidence>
<evidence type="ECO:0000259" key="12">
    <source>
        <dbReference type="Pfam" id="PF14841"/>
    </source>
</evidence>
<evidence type="ECO:0000313" key="15">
    <source>
        <dbReference type="EMBL" id="OLP52355.1"/>
    </source>
</evidence>
<dbReference type="GO" id="GO:0003774">
    <property type="term" value="F:cytoskeletal motor activity"/>
    <property type="evidence" value="ECO:0007669"/>
    <property type="project" value="InterPro"/>
</dbReference>
<dbReference type="GO" id="GO:0009425">
    <property type="term" value="C:bacterial-type flagellum basal body"/>
    <property type="evidence" value="ECO:0007669"/>
    <property type="project" value="UniProtKB-SubCell"/>
</dbReference>
<evidence type="ECO:0000256" key="3">
    <source>
        <dbReference type="ARBA" id="ARBA00010299"/>
    </source>
</evidence>
<evidence type="ECO:0000256" key="1">
    <source>
        <dbReference type="ARBA" id="ARBA00004117"/>
    </source>
</evidence>
<evidence type="ECO:0000313" key="16">
    <source>
        <dbReference type="Proteomes" id="UP000185598"/>
    </source>
</evidence>
<keyword evidence="5" id="KW-1003">Cell membrane</keyword>
<keyword evidence="6" id="KW-0145">Chemotaxis</keyword>
<evidence type="ECO:0000256" key="10">
    <source>
        <dbReference type="ARBA" id="ARBA00025598"/>
    </source>
</evidence>
<keyword evidence="15" id="KW-0966">Cell projection</keyword>
<dbReference type="EMBL" id="MKIN01000014">
    <property type="protein sequence ID" value="OLP52355.1"/>
    <property type="molecule type" value="Genomic_DNA"/>
</dbReference>
<dbReference type="InterPro" id="IPR023087">
    <property type="entry name" value="Flg_Motor_Flig_C"/>
</dbReference>
<keyword evidence="8" id="KW-0472">Membrane</keyword>
<keyword evidence="15" id="KW-0969">Cilium</keyword>
<comment type="caution">
    <text evidence="15">The sequence shown here is derived from an EMBL/GenBank/DDBJ whole genome shotgun (WGS) entry which is preliminary data.</text>
</comment>
<dbReference type="PRINTS" id="PR00954">
    <property type="entry name" value="FLGMOTORFLIG"/>
</dbReference>
<keyword evidence="16" id="KW-1185">Reference proteome</keyword>
<dbReference type="NCBIfam" id="NF004260">
    <property type="entry name" value="PRK05686.2-1"/>
    <property type="match status" value="1"/>
</dbReference>
<dbReference type="Pfam" id="PF01706">
    <property type="entry name" value="FliG_C"/>
    <property type="match status" value="1"/>
</dbReference>
<dbReference type="InterPro" id="IPR032779">
    <property type="entry name" value="FliG_M"/>
</dbReference>
<comment type="subcellular location">
    <subcellularLocation>
        <location evidence="1">Bacterial flagellum basal body</location>
    </subcellularLocation>
    <subcellularLocation>
        <location evidence="2">Cell membrane</location>
        <topology evidence="2">Peripheral membrane protein</topology>
        <orientation evidence="2">Cytoplasmic side</orientation>
    </subcellularLocation>
</comment>
<accession>A0A1Q9ABW4</accession>
<dbReference type="AlphaFoldDB" id="A0A1Q9ABW4"/>
<dbReference type="PANTHER" id="PTHR30534">
    <property type="entry name" value="FLAGELLAR MOTOR SWITCH PROTEIN FLIG"/>
    <property type="match status" value="1"/>
</dbReference>
<evidence type="ECO:0000256" key="5">
    <source>
        <dbReference type="ARBA" id="ARBA00022475"/>
    </source>
</evidence>
<reference evidence="15 16" key="1">
    <citation type="submission" date="2016-09" db="EMBL/GenBank/DDBJ databases">
        <title>Rhizobium oryziradicis sp. nov., isolated from the root of rice.</title>
        <authorList>
            <person name="Zhao J."/>
            <person name="Zhang X."/>
        </authorList>
    </citation>
    <scope>NUCLEOTIDE SEQUENCE [LARGE SCALE GENOMIC DNA]</scope>
    <source>
        <strain evidence="15 16">14971</strain>
    </source>
</reference>
<dbReference type="GO" id="GO:0005886">
    <property type="term" value="C:plasma membrane"/>
    <property type="evidence" value="ECO:0007669"/>
    <property type="project" value="UniProtKB-SubCell"/>
</dbReference>
<dbReference type="GO" id="GO:0006935">
    <property type="term" value="P:chemotaxis"/>
    <property type="evidence" value="ECO:0007669"/>
    <property type="project" value="UniProtKB-KW"/>
</dbReference>